<name>A0A1H3R2D2_9FIRM</name>
<evidence type="ECO:0000256" key="3">
    <source>
        <dbReference type="ARBA" id="ARBA00038412"/>
    </source>
</evidence>
<gene>
    <name evidence="6" type="ORF">SAMN05192546_11165</name>
</gene>
<keyword evidence="2" id="KW-0378">Hydrolase</keyword>
<dbReference type="EMBL" id="FNPV01000011">
    <property type="protein sequence ID" value="SDZ19109.1"/>
    <property type="molecule type" value="Genomic_DNA"/>
</dbReference>
<reference evidence="6 7" key="1">
    <citation type="submission" date="2016-10" db="EMBL/GenBank/DDBJ databases">
        <authorList>
            <person name="de Groot N.N."/>
        </authorList>
    </citation>
    <scope>NUCLEOTIDE SEQUENCE [LARGE SCALE GENOMIC DNA]</scope>
    <source>
        <strain evidence="6 7">APO</strain>
    </source>
</reference>
<evidence type="ECO:0000259" key="5">
    <source>
        <dbReference type="SMART" id="SM00507"/>
    </source>
</evidence>
<dbReference type="CDD" id="cd00085">
    <property type="entry name" value="HNHc"/>
    <property type="match status" value="1"/>
</dbReference>
<accession>A0A1H3R2D2</accession>
<keyword evidence="1" id="KW-0540">Nuclease</keyword>
<dbReference type="GO" id="GO:0008270">
    <property type="term" value="F:zinc ion binding"/>
    <property type="evidence" value="ECO:0007669"/>
    <property type="project" value="InterPro"/>
</dbReference>
<dbReference type="RefSeq" id="WP_093315355.1">
    <property type="nucleotide sequence ID" value="NZ_FNPV01000011.1"/>
</dbReference>
<dbReference type="InterPro" id="IPR002711">
    <property type="entry name" value="HNH"/>
</dbReference>
<comment type="similarity">
    <text evidence="3">Belongs to the HNH nuclease family.</text>
</comment>
<sequence>MLKMQERYLQAIRNGNTSYFYKSKTWQKKRKQILLRDHNECQMCKSKGKVSIADHVHHIKHLTARPDLGLDDDNLIGLCAACHNYEHPEKLWQPDIKKYITEEKW</sequence>
<dbReference type="Pfam" id="PF01844">
    <property type="entry name" value="HNH"/>
    <property type="match status" value="1"/>
</dbReference>
<dbReference type="GO" id="GO:0016787">
    <property type="term" value="F:hydrolase activity"/>
    <property type="evidence" value="ECO:0007669"/>
    <property type="project" value="UniProtKB-KW"/>
</dbReference>
<proteinExistence type="inferred from homology"/>
<keyword evidence="6" id="KW-0255">Endonuclease</keyword>
<feature type="domain" description="HNH nuclease" evidence="5">
    <location>
        <begin position="28"/>
        <end position="84"/>
    </location>
</feature>
<evidence type="ECO:0000256" key="1">
    <source>
        <dbReference type="ARBA" id="ARBA00022722"/>
    </source>
</evidence>
<evidence type="ECO:0000256" key="4">
    <source>
        <dbReference type="ARBA" id="ARBA00040194"/>
    </source>
</evidence>
<dbReference type="Proteomes" id="UP000199230">
    <property type="component" value="Unassembled WGS sequence"/>
</dbReference>
<evidence type="ECO:0000313" key="6">
    <source>
        <dbReference type="EMBL" id="SDZ19109.1"/>
    </source>
</evidence>
<dbReference type="InterPro" id="IPR003615">
    <property type="entry name" value="HNH_nuc"/>
</dbReference>
<dbReference type="OrthoDB" id="9811997at2"/>
<evidence type="ECO:0000313" key="7">
    <source>
        <dbReference type="Proteomes" id="UP000199230"/>
    </source>
</evidence>
<dbReference type="SMART" id="SM00507">
    <property type="entry name" value="HNHc"/>
    <property type="match status" value="1"/>
</dbReference>
<dbReference type="GO" id="GO:0005829">
    <property type="term" value="C:cytosol"/>
    <property type="evidence" value="ECO:0007669"/>
    <property type="project" value="TreeGrafter"/>
</dbReference>
<dbReference type="PANTHER" id="PTHR41286">
    <property type="entry name" value="HNH NUCLEASE YAJD-RELATED"/>
    <property type="match status" value="1"/>
</dbReference>
<dbReference type="Gene3D" id="1.10.30.50">
    <property type="match status" value="1"/>
</dbReference>
<evidence type="ECO:0000256" key="2">
    <source>
        <dbReference type="ARBA" id="ARBA00022801"/>
    </source>
</evidence>
<protein>
    <recommendedName>
        <fullName evidence="4">Putative HNH nuclease YajD</fullName>
    </recommendedName>
</protein>
<organism evidence="6 7">
    <name type="scientific">Tindallia californiensis</name>
    <dbReference type="NCBI Taxonomy" id="159292"/>
    <lineage>
        <taxon>Bacteria</taxon>
        <taxon>Bacillati</taxon>
        <taxon>Bacillota</taxon>
        <taxon>Clostridia</taxon>
        <taxon>Peptostreptococcales</taxon>
        <taxon>Tindalliaceae</taxon>
        <taxon>Tindallia</taxon>
    </lineage>
</organism>
<dbReference type="AlphaFoldDB" id="A0A1H3R2D2"/>
<keyword evidence="7" id="KW-1185">Reference proteome</keyword>
<dbReference type="GO" id="GO:0003676">
    <property type="term" value="F:nucleic acid binding"/>
    <property type="evidence" value="ECO:0007669"/>
    <property type="project" value="InterPro"/>
</dbReference>
<dbReference type="PANTHER" id="PTHR41286:SF1">
    <property type="entry name" value="HNH NUCLEASE YAJD-RELATED"/>
    <property type="match status" value="1"/>
</dbReference>
<dbReference type="STRING" id="159292.SAMN05192546_11165"/>
<dbReference type="GO" id="GO:0004519">
    <property type="term" value="F:endonuclease activity"/>
    <property type="evidence" value="ECO:0007669"/>
    <property type="project" value="UniProtKB-KW"/>
</dbReference>